<protein>
    <submittedName>
        <fullName evidence="1">Uncharacterized protein</fullName>
    </submittedName>
</protein>
<organism evidence="1 2">
    <name type="scientific">Natronorubrum tibetense GA33</name>
    <dbReference type="NCBI Taxonomy" id="1114856"/>
    <lineage>
        <taxon>Archaea</taxon>
        <taxon>Methanobacteriati</taxon>
        <taxon>Methanobacteriota</taxon>
        <taxon>Stenosarchaea group</taxon>
        <taxon>Halobacteria</taxon>
        <taxon>Halobacteriales</taxon>
        <taxon>Natrialbaceae</taxon>
        <taxon>Natronorubrum</taxon>
    </lineage>
</organism>
<evidence type="ECO:0000313" key="2">
    <source>
        <dbReference type="Proteomes" id="UP000011599"/>
    </source>
</evidence>
<name>L9WBY3_9EURY</name>
<dbReference type="EMBL" id="AOHW01000006">
    <property type="protein sequence ID" value="ELY45828.1"/>
    <property type="molecule type" value="Genomic_DNA"/>
</dbReference>
<dbReference type="RefSeq" id="WP_006088262.1">
    <property type="nucleotide sequence ID" value="NZ_AOHW01000006.1"/>
</dbReference>
<dbReference type="PATRIC" id="fig|1114856.3.peg.571"/>
<proteinExistence type="predicted"/>
<gene>
    <name evidence="1" type="ORF">C496_02762</name>
</gene>
<dbReference type="eggNOG" id="arCOG10187">
    <property type="taxonomic scope" value="Archaea"/>
</dbReference>
<reference evidence="1 2" key="1">
    <citation type="journal article" date="2014" name="PLoS Genet.">
        <title>Phylogenetically driven sequencing of extremely halophilic archaea reveals strategies for static and dynamic osmo-response.</title>
        <authorList>
            <person name="Becker E.A."/>
            <person name="Seitzer P.M."/>
            <person name="Tritt A."/>
            <person name="Larsen D."/>
            <person name="Krusor M."/>
            <person name="Yao A.I."/>
            <person name="Wu D."/>
            <person name="Madern D."/>
            <person name="Eisen J.A."/>
            <person name="Darling A.E."/>
            <person name="Facciotti M.T."/>
        </authorList>
    </citation>
    <scope>NUCLEOTIDE SEQUENCE [LARGE SCALE GENOMIC DNA]</scope>
    <source>
        <strain evidence="1 2">GA33</strain>
    </source>
</reference>
<dbReference type="Proteomes" id="UP000011599">
    <property type="component" value="Unassembled WGS sequence"/>
</dbReference>
<dbReference type="OrthoDB" id="202667at2157"/>
<accession>L9WBY3</accession>
<sequence length="101" mass="10807">MPTVVGNGSPASYEGCVGSEIQRIGWEDSSRYATADSDGTASGAIEDGYHGLRYSDSVTEFLFAAGSAFVYDNSDRIDPTTTETVCCTELPEPAGRSRLRR</sequence>
<dbReference type="AlphaFoldDB" id="L9WBY3"/>
<comment type="caution">
    <text evidence="1">The sequence shown here is derived from an EMBL/GenBank/DDBJ whole genome shotgun (WGS) entry which is preliminary data.</text>
</comment>
<evidence type="ECO:0000313" key="1">
    <source>
        <dbReference type="EMBL" id="ELY45828.1"/>
    </source>
</evidence>
<keyword evidence="2" id="KW-1185">Reference proteome</keyword>